<protein>
    <submittedName>
        <fullName evidence="1">Uncharacterized protein</fullName>
    </submittedName>
</protein>
<dbReference type="Proteomes" id="UP001163321">
    <property type="component" value="Chromosome 1"/>
</dbReference>
<evidence type="ECO:0000313" key="2">
    <source>
        <dbReference type="Proteomes" id="UP001163321"/>
    </source>
</evidence>
<comment type="caution">
    <text evidence="1">The sequence shown here is derived from an EMBL/GenBank/DDBJ whole genome shotgun (WGS) entry which is preliminary data.</text>
</comment>
<evidence type="ECO:0000313" key="1">
    <source>
        <dbReference type="EMBL" id="KAI9920956.1"/>
    </source>
</evidence>
<gene>
    <name evidence="1" type="ORF">PsorP6_000924</name>
</gene>
<proteinExistence type="predicted"/>
<dbReference type="EMBL" id="CM047580">
    <property type="protein sequence ID" value="KAI9920956.1"/>
    <property type="molecule type" value="Genomic_DNA"/>
</dbReference>
<organism evidence="1 2">
    <name type="scientific">Peronosclerospora sorghi</name>
    <dbReference type="NCBI Taxonomy" id="230839"/>
    <lineage>
        <taxon>Eukaryota</taxon>
        <taxon>Sar</taxon>
        <taxon>Stramenopiles</taxon>
        <taxon>Oomycota</taxon>
        <taxon>Peronosporomycetes</taxon>
        <taxon>Peronosporales</taxon>
        <taxon>Peronosporaceae</taxon>
        <taxon>Peronosclerospora</taxon>
    </lineage>
</organism>
<reference evidence="1 2" key="1">
    <citation type="journal article" date="2022" name="bioRxiv">
        <title>The genome of the oomycete Peronosclerospora sorghi, a cosmopolitan pathogen of maize and sorghum, is inflated with dispersed pseudogenes.</title>
        <authorList>
            <person name="Fletcher K."/>
            <person name="Martin F."/>
            <person name="Isakeit T."/>
            <person name="Cavanaugh K."/>
            <person name="Magill C."/>
            <person name="Michelmore R."/>
        </authorList>
    </citation>
    <scope>NUCLEOTIDE SEQUENCE [LARGE SCALE GENOMIC DNA]</scope>
    <source>
        <strain evidence="1">P6</strain>
    </source>
</reference>
<keyword evidence="2" id="KW-1185">Reference proteome</keyword>
<accession>A0ACC0WSL3</accession>
<name>A0ACC0WSL3_9STRA</name>
<sequence length="226" mass="25761">MSHQGRCCASTKNGTTTWCVHLVNDCHEFHDGIVPRDAMTAEQRGLAVQLLKSGMKANAVTMHLKGAEKLNVVGRDVYNVKSQALKTRKLVLKRWKIPRKRSDENMRALSGSIASNRKKTDSGLPTRQRVQFPLAQSLDFESLAERLQGKESLIILSKPSTRGLAPNRHGHQESLQYALKQWTRQKWLHFLHCWILRTFQMDAMLHVVGYMVQLCDHKNSAVPYFS</sequence>